<keyword evidence="4" id="KW-1185">Reference proteome</keyword>
<name>A0ABR4KAC4_9EURO</name>
<feature type="chain" id="PRO_5045596307" evidence="2">
    <location>
        <begin position="18"/>
        <end position="220"/>
    </location>
</feature>
<evidence type="ECO:0000256" key="2">
    <source>
        <dbReference type="SAM" id="SignalP"/>
    </source>
</evidence>
<dbReference type="EMBL" id="JBFXLR010000026">
    <property type="protein sequence ID" value="KAL2848277.1"/>
    <property type="molecule type" value="Genomic_DNA"/>
</dbReference>
<feature type="region of interest" description="Disordered" evidence="1">
    <location>
        <begin position="131"/>
        <end position="197"/>
    </location>
</feature>
<accession>A0ABR4KAC4</accession>
<dbReference type="GeneID" id="98150950"/>
<dbReference type="PANTHER" id="PTHR38123">
    <property type="entry name" value="CELL WALL SERINE-THREONINE-RICH GALACTOMANNOPROTEIN MP1 (AFU_ORTHOLOGUE AFUA_4G03240)"/>
    <property type="match status" value="1"/>
</dbReference>
<gene>
    <name evidence="3" type="ORF">BJX68DRAFT_103715</name>
</gene>
<reference evidence="3 4" key="1">
    <citation type="submission" date="2024-07" db="EMBL/GenBank/DDBJ databases">
        <title>Section-level genome sequencing and comparative genomics of Aspergillus sections Usti and Cavernicolus.</title>
        <authorList>
            <consortium name="Lawrence Berkeley National Laboratory"/>
            <person name="Nybo J.L."/>
            <person name="Vesth T.C."/>
            <person name="Theobald S."/>
            <person name="Frisvad J.C."/>
            <person name="Larsen T.O."/>
            <person name="Kjaerboelling I."/>
            <person name="Rothschild-Mancinelli K."/>
            <person name="Lyhne E.K."/>
            <person name="Kogle M.E."/>
            <person name="Barry K."/>
            <person name="Clum A."/>
            <person name="Na H."/>
            <person name="Ledsgaard L."/>
            <person name="Lin J."/>
            <person name="Lipzen A."/>
            <person name="Kuo A."/>
            <person name="Riley R."/>
            <person name="Mondo S."/>
            <person name="LaButti K."/>
            <person name="Haridas S."/>
            <person name="Pangalinan J."/>
            <person name="Salamov A.A."/>
            <person name="Simmons B.A."/>
            <person name="Magnuson J.K."/>
            <person name="Chen J."/>
            <person name="Drula E."/>
            <person name="Henrissat B."/>
            <person name="Wiebenga A."/>
            <person name="Lubbers R.J."/>
            <person name="Gomes A.C."/>
            <person name="Macurrencykelacurrency M.R."/>
            <person name="Stajich J."/>
            <person name="Grigoriev I.V."/>
            <person name="Mortensen U.H."/>
            <person name="De vries R.P."/>
            <person name="Baker S.E."/>
            <person name="Andersen M.R."/>
        </authorList>
    </citation>
    <scope>NUCLEOTIDE SEQUENCE [LARGE SCALE GENOMIC DNA]</scope>
    <source>
        <strain evidence="3 4">CBS 756.74</strain>
    </source>
</reference>
<dbReference type="RefSeq" id="XP_070898185.1">
    <property type="nucleotide sequence ID" value="XM_071035786.1"/>
</dbReference>
<evidence type="ECO:0000256" key="1">
    <source>
        <dbReference type="SAM" id="MobiDB-lite"/>
    </source>
</evidence>
<keyword evidence="2" id="KW-0732">Signal</keyword>
<evidence type="ECO:0000313" key="4">
    <source>
        <dbReference type="Proteomes" id="UP001610444"/>
    </source>
</evidence>
<feature type="signal peptide" evidence="2">
    <location>
        <begin position="1"/>
        <end position="17"/>
    </location>
</feature>
<dbReference type="InterPro" id="IPR021054">
    <property type="entry name" value="Cell_wall_mannoprotein_1"/>
</dbReference>
<dbReference type="Proteomes" id="UP001610444">
    <property type="component" value="Unassembled WGS sequence"/>
</dbReference>
<protein>
    <submittedName>
        <fullName evidence="3">Hydrophobic surface binding protein A-domain-containing protein</fullName>
    </submittedName>
</protein>
<feature type="compositionally biased region" description="Low complexity" evidence="1">
    <location>
        <begin position="140"/>
        <end position="197"/>
    </location>
</feature>
<dbReference type="Pfam" id="PF12296">
    <property type="entry name" value="HsbA"/>
    <property type="match status" value="1"/>
</dbReference>
<dbReference type="PANTHER" id="PTHR38123:SF6">
    <property type="entry name" value="CELL WALL SERINE-THREONINE-RICH GALACTOMANNOPROTEIN MP1 (AFU_ORTHOLOGUE AFUA_4G03240)"/>
    <property type="match status" value="1"/>
</dbReference>
<organism evidence="3 4">
    <name type="scientific">Aspergillus pseudodeflectus</name>
    <dbReference type="NCBI Taxonomy" id="176178"/>
    <lineage>
        <taxon>Eukaryota</taxon>
        <taxon>Fungi</taxon>
        <taxon>Dikarya</taxon>
        <taxon>Ascomycota</taxon>
        <taxon>Pezizomycotina</taxon>
        <taxon>Eurotiomycetes</taxon>
        <taxon>Eurotiomycetidae</taxon>
        <taxon>Eurotiales</taxon>
        <taxon>Aspergillaceae</taxon>
        <taxon>Aspergillus</taxon>
        <taxon>Aspergillus subgen. Nidulantes</taxon>
    </lineage>
</organism>
<proteinExistence type="predicted"/>
<sequence length="220" mass="21609">MKFTGLFTLALATAAIATPAKRQSSPDELIAGIAEQVTALGSAIDGYSGGDIGSIQDASDSLVSAINSAVDSVNSGPDLSNSDALALTGPVQDLIDQVDGVISTLNGKSDLAVELSAGITAAIQRGIDHWANLEDGGSGTTTSTTATETSTGTEEPTSSSTSSTPVIPTTGSEEPTPTATPTSTPTDDTPAPPDFTGAASKQGFSLVGGALAAVAVAVAI</sequence>
<comment type="caution">
    <text evidence="3">The sequence shown here is derived from an EMBL/GenBank/DDBJ whole genome shotgun (WGS) entry which is preliminary data.</text>
</comment>
<evidence type="ECO:0000313" key="3">
    <source>
        <dbReference type="EMBL" id="KAL2848277.1"/>
    </source>
</evidence>